<keyword evidence="3" id="KW-1185">Reference proteome</keyword>
<dbReference type="EMBL" id="JAUKPO010000001">
    <property type="protein sequence ID" value="MDO1444811.1"/>
    <property type="molecule type" value="Genomic_DNA"/>
</dbReference>
<name>A0ABT8QY94_9BACT</name>
<sequence length="160" mass="17911">MKNVLSTFIITSACVIGSFLGIIVYELVSDFLYSGTWTWSVLTSTFFQAKVVSILTATLLGAIGQEVIIPIQHKFTFWRYIRRRSMLNFSLIAGIALSLSGTLAIILSIFITEDISLADFFVNNYIVRPLSILPAAFVFGACYGLGRWKSFQQTFKGYSY</sequence>
<feature type="transmembrane region" description="Helical" evidence="1">
    <location>
        <begin position="126"/>
        <end position="146"/>
    </location>
</feature>
<evidence type="ECO:0000313" key="3">
    <source>
        <dbReference type="Proteomes" id="UP001168528"/>
    </source>
</evidence>
<protein>
    <submittedName>
        <fullName evidence="2">Uncharacterized protein</fullName>
    </submittedName>
</protein>
<organism evidence="2 3">
    <name type="scientific">Rhodocytophaga aerolata</name>
    <dbReference type="NCBI Taxonomy" id="455078"/>
    <lineage>
        <taxon>Bacteria</taxon>
        <taxon>Pseudomonadati</taxon>
        <taxon>Bacteroidota</taxon>
        <taxon>Cytophagia</taxon>
        <taxon>Cytophagales</taxon>
        <taxon>Rhodocytophagaceae</taxon>
        <taxon>Rhodocytophaga</taxon>
    </lineage>
</organism>
<evidence type="ECO:0000256" key="1">
    <source>
        <dbReference type="SAM" id="Phobius"/>
    </source>
</evidence>
<evidence type="ECO:0000313" key="2">
    <source>
        <dbReference type="EMBL" id="MDO1444811.1"/>
    </source>
</evidence>
<feature type="transmembrane region" description="Helical" evidence="1">
    <location>
        <begin position="89"/>
        <end position="111"/>
    </location>
</feature>
<comment type="caution">
    <text evidence="2">The sequence shown here is derived from an EMBL/GenBank/DDBJ whole genome shotgun (WGS) entry which is preliminary data.</text>
</comment>
<reference evidence="2" key="1">
    <citation type="submission" date="2023-07" db="EMBL/GenBank/DDBJ databases">
        <title>The genome sequence of Rhodocytophaga aerolata KACC 12507.</title>
        <authorList>
            <person name="Zhang X."/>
        </authorList>
    </citation>
    <scope>NUCLEOTIDE SEQUENCE</scope>
    <source>
        <strain evidence="2">KACC 12507</strain>
    </source>
</reference>
<dbReference type="Proteomes" id="UP001168528">
    <property type="component" value="Unassembled WGS sequence"/>
</dbReference>
<accession>A0ABT8QY94</accession>
<feature type="transmembrane region" description="Helical" evidence="1">
    <location>
        <begin position="7"/>
        <end position="27"/>
    </location>
</feature>
<feature type="transmembrane region" description="Helical" evidence="1">
    <location>
        <begin position="47"/>
        <end position="68"/>
    </location>
</feature>
<proteinExistence type="predicted"/>
<keyword evidence="1" id="KW-0812">Transmembrane</keyword>
<dbReference type="RefSeq" id="WP_302035613.1">
    <property type="nucleotide sequence ID" value="NZ_JAUKPO010000001.1"/>
</dbReference>
<keyword evidence="1" id="KW-1133">Transmembrane helix</keyword>
<gene>
    <name evidence="2" type="ORF">Q0590_01045</name>
</gene>
<keyword evidence="1" id="KW-0472">Membrane</keyword>